<name>A0A212PUX5_COWPX</name>
<organismHost>
    <name type="scientific">Mus musculus</name>
    <name type="common">Mouse</name>
    <dbReference type="NCBI Taxonomy" id="10090"/>
</organismHost>
<organismHost>
    <name type="scientific">Bos taurus</name>
    <name type="common">Bovine</name>
    <dbReference type="NCBI Taxonomy" id="9913"/>
</organismHost>
<organismHost>
    <name type="scientific">Microtus agrestis</name>
    <name type="common">Short-tailed field vole</name>
    <dbReference type="NCBI Taxonomy" id="29092"/>
</organismHost>
<evidence type="ECO:0000313" key="1">
    <source>
        <dbReference type="EMBL" id="SNB50644.1"/>
    </source>
</evidence>
<accession>A0A212PUX5</accession>
<protein>
    <submittedName>
        <fullName evidence="1">CPXV210 protein</fullName>
    </submittedName>
</protein>
<organismHost>
    <name type="scientific">Apodemus sylvaticus</name>
    <name type="common">European woodmouse</name>
    <dbReference type="NCBI Taxonomy" id="10129"/>
</organismHost>
<dbReference type="InterPro" id="IPR009633">
    <property type="entry name" value="Vaccinia_virus_B17"/>
</dbReference>
<organism evidence="1">
    <name type="scientific">Cowpox virus</name>
    <name type="common">CPV</name>
    <dbReference type="NCBI Taxonomy" id="10243"/>
    <lineage>
        <taxon>Viruses</taxon>
        <taxon>Varidnaviria</taxon>
        <taxon>Bamfordvirae</taxon>
        <taxon>Nucleocytoviricota</taxon>
        <taxon>Pokkesviricetes</taxon>
        <taxon>Chitovirales</taxon>
        <taxon>Poxviridae</taxon>
        <taxon>Chordopoxvirinae</taxon>
        <taxon>Orthopoxvirus</taxon>
        <taxon>Orthopoxvirus cowpox</taxon>
    </lineage>
</organism>
<dbReference type="Proteomes" id="UP000267787">
    <property type="component" value="Segment"/>
</dbReference>
<organismHost>
    <name type="scientific">Felis catus</name>
    <name type="common">Cat</name>
    <name type="synonym">Felis silvestris catus</name>
    <dbReference type="NCBI Taxonomy" id="9685"/>
</organismHost>
<organismHost>
    <name type="scientific">Myodes glareolus</name>
    <name type="common">Bank vole</name>
    <name type="synonym">Clethrionomys glareolus</name>
    <dbReference type="NCBI Taxonomy" id="447135"/>
</organismHost>
<dbReference type="EMBL" id="LT896718">
    <property type="protein sequence ID" value="SNB50644.1"/>
    <property type="molecule type" value="Genomic_DNA"/>
</dbReference>
<gene>
    <name evidence="1" type="primary">CPXV210</name>
</gene>
<dbReference type="Pfam" id="PF06802">
    <property type="entry name" value="DUF1231"/>
    <property type="match status" value="1"/>
</dbReference>
<reference evidence="1" key="1">
    <citation type="submission" date="2017-06" db="EMBL/GenBank/DDBJ databases">
        <authorList>
            <person name="Kim H.J."/>
            <person name="Triplett B.A."/>
        </authorList>
    </citation>
    <scope>NUCLEOTIDE SEQUENCE</scope>
    <source>
        <strain evidence="1">Ger/2010/Alpaca</strain>
    </source>
</reference>
<organismHost>
    <name type="scientific">Loxodonta africana</name>
    <name type="common">African elephant</name>
    <dbReference type="NCBI Taxonomy" id="9785"/>
</organismHost>
<proteinExistence type="predicted"/>
<organismHost>
    <name type="scientific">Homo sapiens</name>
    <name type="common">Human</name>
    <dbReference type="NCBI Taxonomy" id="9606"/>
</organismHost>
<sequence>MSRKFMQVYEYDREQYLDEFIEDEDRYNDSFITSPEYYSAEKYMCRYTTLNHNCVNVRRCALDSKLLHDIITNCKIYNNIELVRATKFVYYLDLIKCNWVSKVGDSVLYPVIFITHTSTRNLDKVSVKTYKGVKVKKLNRCADHAIVINPFVKFKLTLPNKTSHAKVLVTFCKLRTDITQIEAPLSGNVLVYTFPDINKRIPGYIHVNIEGCIDGMIYINSSKFACVLKLHRSMYRIPPFPIDICSCCSQYTNDDIEIPIHDLIKDVAIFKNKETVYYLKLNNKTIARFTYFNNIDTTITQEHEYVKIALGIVCKLMINNMHNIVGVNHSNTFVNCLLEDNV</sequence>